<evidence type="ECO:0000259" key="6">
    <source>
        <dbReference type="Pfam" id="PF03144"/>
    </source>
</evidence>
<name>A0A485MQZ7_LYNPA</name>
<evidence type="ECO:0000256" key="3">
    <source>
        <dbReference type="ARBA" id="ARBA00022768"/>
    </source>
</evidence>
<feature type="domain" description="GTP-eEF1A C-terminal" evidence="7">
    <location>
        <begin position="129"/>
        <end position="228"/>
    </location>
</feature>
<keyword evidence="3 8" id="KW-0251">Elongation factor</keyword>
<dbReference type="InterPro" id="IPR054696">
    <property type="entry name" value="GTP-eEF1A_C"/>
</dbReference>
<dbReference type="Pfam" id="PF22594">
    <property type="entry name" value="GTP-eEF1A_C"/>
    <property type="match status" value="1"/>
</dbReference>
<evidence type="ECO:0000256" key="1">
    <source>
        <dbReference type="ARBA" id="ARBA00007249"/>
    </source>
</evidence>
<keyword evidence="9" id="KW-1185">Reference proteome</keyword>
<dbReference type="CDD" id="cd03693">
    <property type="entry name" value="EF1_alpha_II"/>
    <property type="match status" value="1"/>
</dbReference>
<evidence type="ECO:0000259" key="7">
    <source>
        <dbReference type="Pfam" id="PF22594"/>
    </source>
</evidence>
<evidence type="ECO:0000256" key="2">
    <source>
        <dbReference type="ARBA" id="ARBA00022741"/>
    </source>
</evidence>
<dbReference type="AlphaFoldDB" id="A0A485MQZ7"/>
<keyword evidence="2" id="KW-0547">Nucleotide-binding</keyword>
<dbReference type="Proteomes" id="UP000386466">
    <property type="component" value="Unassembled WGS sequence"/>
</dbReference>
<dbReference type="InterPro" id="IPR004161">
    <property type="entry name" value="EFTu-like_2"/>
</dbReference>
<dbReference type="PANTHER" id="PTHR44830:SF1">
    <property type="entry name" value="TR-TYPE G DOMAIN-CONTAINING PROTEIN"/>
    <property type="match status" value="1"/>
</dbReference>
<keyword evidence="5" id="KW-0342">GTP-binding</keyword>
<keyword evidence="4" id="KW-0648">Protein biosynthesis</keyword>
<reference evidence="8 9" key="1">
    <citation type="submission" date="2019-01" db="EMBL/GenBank/DDBJ databases">
        <authorList>
            <person name="Alioto T."/>
            <person name="Alioto T."/>
        </authorList>
    </citation>
    <scope>NUCLEOTIDE SEQUENCE [LARGE SCALE GENOMIC DNA]</scope>
</reference>
<proteinExistence type="inferred from homology"/>
<dbReference type="EMBL" id="CAAGRJ010005514">
    <property type="protein sequence ID" value="VFV23455.1"/>
    <property type="molecule type" value="Genomic_DNA"/>
</dbReference>
<dbReference type="PANTHER" id="PTHR44830">
    <property type="entry name" value="ELONGATION FACTOR 1 ALPHA"/>
    <property type="match status" value="1"/>
</dbReference>
<evidence type="ECO:0000256" key="5">
    <source>
        <dbReference type="ARBA" id="ARBA00023134"/>
    </source>
</evidence>
<dbReference type="Pfam" id="PF03144">
    <property type="entry name" value="GTP_EFTU_D2"/>
    <property type="match status" value="1"/>
</dbReference>
<sequence length="262" mass="28579">MLETSANTPWFKRWKVTRKDGNASGTTLLEALGCILPPTRPTDEPSRLPFQDVYKIGGIGAVPVGRVETGVLKPGMVVTFAPVNVTTKVKSVEMYQEALSEALPGDNMGFSVKNLSVKDVHRGNVAAGFTAQAVILNHPGQISTGYVPVLDRHTAHIACKFTERNEKIDHHSGKKLEDGPKFLKSGDATIVDMVPGKPMCVGNVSDSSPLDRFAVHDMRQMVAMGVIKAVDRRQLELARSPSLPRKLRRLNDYCPQSLPPQS</sequence>
<dbReference type="SUPFAM" id="SSF50447">
    <property type="entry name" value="Translation proteins"/>
    <property type="match status" value="1"/>
</dbReference>
<gene>
    <name evidence="8" type="ORF">LYPA_23C010134</name>
</gene>
<comment type="similarity">
    <text evidence="1">Belongs to the TRAFAC class translation factor GTPase superfamily. Classic translation factor GTPase family. EF-Tu/EF-1A subfamily.</text>
</comment>
<evidence type="ECO:0000313" key="8">
    <source>
        <dbReference type="EMBL" id="VFV23455.1"/>
    </source>
</evidence>
<dbReference type="FunFam" id="2.40.30.10:FF:000168">
    <property type="entry name" value="Elongation factor 1-alpha 2"/>
    <property type="match status" value="1"/>
</dbReference>
<dbReference type="Gene3D" id="2.40.30.10">
    <property type="entry name" value="Translation factors"/>
    <property type="match status" value="2"/>
</dbReference>
<dbReference type="GO" id="GO:0003746">
    <property type="term" value="F:translation elongation factor activity"/>
    <property type="evidence" value="ECO:0007669"/>
    <property type="project" value="UniProtKB-KW"/>
</dbReference>
<accession>A0A485MQZ7</accession>
<dbReference type="InterPro" id="IPR009000">
    <property type="entry name" value="Transl_B-barrel_sf"/>
</dbReference>
<protein>
    <submittedName>
        <fullName evidence="8">Elongation factor-1 alpha</fullName>
    </submittedName>
</protein>
<evidence type="ECO:0000256" key="4">
    <source>
        <dbReference type="ARBA" id="ARBA00022917"/>
    </source>
</evidence>
<dbReference type="GO" id="GO:0005525">
    <property type="term" value="F:GTP binding"/>
    <property type="evidence" value="ECO:0007669"/>
    <property type="project" value="UniProtKB-KW"/>
</dbReference>
<dbReference type="SUPFAM" id="SSF50465">
    <property type="entry name" value="EF-Tu/eEF-1alpha/eIF2-gamma C-terminal domain"/>
    <property type="match status" value="1"/>
</dbReference>
<feature type="domain" description="Translation elongation factor EFTu-like" evidence="6">
    <location>
        <begin position="60"/>
        <end position="126"/>
    </location>
</feature>
<dbReference type="InterPro" id="IPR009001">
    <property type="entry name" value="Transl_elong_EF1A/Init_IF2_C"/>
</dbReference>
<dbReference type="FunFam" id="2.40.30.10:FF:000005">
    <property type="entry name" value="Elongation factor 1-alpha"/>
    <property type="match status" value="1"/>
</dbReference>
<dbReference type="CDD" id="cd03705">
    <property type="entry name" value="EF1_alpha_III"/>
    <property type="match status" value="1"/>
</dbReference>
<evidence type="ECO:0000313" key="9">
    <source>
        <dbReference type="Proteomes" id="UP000386466"/>
    </source>
</evidence>
<organism evidence="8 9">
    <name type="scientific">Lynx pardinus</name>
    <name type="common">Iberian lynx</name>
    <name type="synonym">Felis pardina</name>
    <dbReference type="NCBI Taxonomy" id="191816"/>
    <lineage>
        <taxon>Eukaryota</taxon>
        <taxon>Metazoa</taxon>
        <taxon>Chordata</taxon>
        <taxon>Craniata</taxon>
        <taxon>Vertebrata</taxon>
        <taxon>Euteleostomi</taxon>
        <taxon>Mammalia</taxon>
        <taxon>Eutheria</taxon>
        <taxon>Laurasiatheria</taxon>
        <taxon>Carnivora</taxon>
        <taxon>Feliformia</taxon>
        <taxon>Felidae</taxon>
        <taxon>Felinae</taxon>
        <taxon>Lynx</taxon>
    </lineage>
</organism>